<accession>A0A1I6I447</accession>
<dbReference type="Proteomes" id="UP000243250">
    <property type="component" value="Unassembled WGS sequence"/>
</dbReference>
<dbReference type="InterPro" id="IPR058335">
    <property type="entry name" value="PccX"/>
</dbReference>
<reference evidence="2" key="1">
    <citation type="submission" date="2016-10" db="EMBL/GenBank/DDBJ databases">
        <authorList>
            <person name="Varghese N."/>
            <person name="Submissions S."/>
        </authorList>
    </citation>
    <scope>NUCLEOTIDE SEQUENCE [LARGE SCALE GENOMIC DNA]</scope>
    <source>
        <strain evidence="2">CGMCC 1.8711</strain>
    </source>
</reference>
<evidence type="ECO:0000313" key="2">
    <source>
        <dbReference type="Proteomes" id="UP000243250"/>
    </source>
</evidence>
<dbReference type="RefSeq" id="WP_089882007.1">
    <property type="nucleotide sequence ID" value="NZ_FOYS01000004.1"/>
</dbReference>
<protein>
    <recommendedName>
        <fullName evidence="3">Acc operon protein</fullName>
    </recommendedName>
</protein>
<name>A0A1I6I447_9EURY</name>
<dbReference type="Pfam" id="PF26062">
    <property type="entry name" value="DUF8022"/>
    <property type="match status" value="1"/>
</dbReference>
<organism evidence="1 2">
    <name type="scientific">Halogeometricum limi</name>
    <dbReference type="NCBI Taxonomy" id="555875"/>
    <lineage>
        <taxon>Archaea</taxon>
        <taxon>Methanobacteriati</taxon>
        <taxon>Methanobacteriota</taxon>
        <taxon>Stenosarchaea group</taxon>
        <taxon>Halobacteria</taxon>
        <taxon>Halobacteriales</taxon>
        <taxon>Haloferacaceae</taxon>
        <taxon>Halogeometricum</taxon>
    </lineage>
</organism>
<evidence type="ECO:0008006" key="3">
    <source>
        <dbReference type="Google" id="ProtNLM"/>
    </source>
</evidence>
<evidence type="ECO:0000313" key="1">
    <source>
        <dbReference type="EMBL" id="SFR61429.1"/>
    </source>
</evidence>
<keyword evidence="2" id="KW-1185">Reference proteome</keyword>
<dbReference type="EMBL" id="FOYS01000004">
    <property type="protein sequence ID" value="SFR61429.1"/>
    <property type="molecule type" value="Genomic_DNA"/>
</dbReference>
<gene>
    <name evidence="1" type="ORF">SAMN04488124_2788</name>
</gene>
<sequence length="90" mass="9264">MSDGEDVELSIPETADEDEAAAIAAAVAAHLRDQQAAAAAAAAEDGGDSWDGKRWAFAGRVATLTGRHGVRVTDGAPRDGWSAAGRVDRF</sequence>
<dbReference type="AlphaFoldDB" id="A0A1I6I447"/>
<proteinExistence type="predicted"/>
<dbReference type="OrthoDB" id="214756at2157"/>
<dbReference type="STRING" id="555875.SAMN04488124_2788"/>